<comment type="caution">
    <text evidence="4">The sequence shown here is derived from an EMBL/GenBank/DDBJ whole genome shotgun (WGS) entry which is preliminary data.</text>
</comment>
<sequence length="476" mass="51454">MMRALICGAGIAGLALAQRLSAHGWAVTVVERAPRPREQGYMIDFFGLGYDAAEAMGLLPRLRELAYPIGEVSYVDASGRRRAGIDYGRAARLVDGRLLTLMRPDLERALREQVAPEAELRFGCTVGSLELLPAGVRVVLTDSTVMEVDLLVGADGIHSSIRQMVFGDEAQFFRYLGFHTAAYVFDDPVIRRRIGSSYALTDTVDREMGFYGLRDGRVAAFAVHRDPVAVIPADTRAAVRRAYSSLGWVAPRALAACPPPCDLFYDLVAQVEVPRWHHGRVVLLGDACQAVSLLAGQGASLAVAGAHVLGEQLMAGGPVEDALSRYEQAWKPVVQAKQEAGRRSAQWFLPSSRLRLRLRRTALKLAAVPGADRIIGAGLVGRTPRSLTDLRMRGRRRTPSEGNRATPQDDPESTPGSTRCRKRSLRWARSSQPGRQRSANAFPVPGLSCADPAEPSGEVGQEPSAASVVGQEGSSP</sequence>
<keyword evidence="5" id="KW-1185">Reference proteome</keyword>
<feature type="chain" id="PRO_5047264507" evidence="2">
    <location>
        <begin position="18"/>
        <end position="476"/>
    </location>
</feature>
<dbReference type="InterPro" id="IPR051704">
    <property type="entry name" value="FAD_aromatic-hydroxylase"/>
</dbReference>
<gene>
    <name evidence="4" type="ORF">ACFPCS_15840</name>
</gene>
<evidence type="ECO:0000256" key="1">
    <source>
        <dbReference type="SAM" id="MobiDB-lite"/>
    </source>
</evidence>
<keyword evidence="2" id="KW-0732">Signal</keyword>
<reference evidence="5" key="1">
    <citation type="journal article" date="2019" name="Int. J. Syst. Evol. Microbiol.">
        <title>The Global Catalogue of Microorganisms (GCM) 10K type strain sequencing project: providing services to taxonomists for standard genome sequencing and annotation.</title>
        <authorList>
            <consortium name="The Broad Institute Genomics Platform"/>
            <consortium name="The Broad Institute Genome Sequencing Center for Infectious Disease"/>
            <person name="Wu L."/>
            <person name="Ma J."/>
        </authorList>
    </citation>
    <scope>NUCLEOTIDE SEQUENCE [LARGE SCALE GENOMIC DNA]</scope>
    <source>
        <strain evidence="5">CGMCC 4.6946</strain>
    </source>
</reference>
<dbReference type="InterPro" id="IPR036188">
    <property type="entry name" value="FAD/NAD-bd_sf"/>
</dbReference>
<dbReference type="RefSeq" id="WP_277551348.1">
    <property type="nucleotide sequence ID" value="NZ_JARAMH010000008.1"/>
</dbReference>
<protein>
    <submittedName>
        <fullName evidence="4">FAD-dependent monooxygenase</fullName>
    </submittedName>
</protein>
<dbReference type="Gene3D" id="3.50.50.60">
    <property type="entry name" value="FAD/NAD(P)-binding domain"/>
    <property type="match status" value="1"/>
</dbReference>
<evidence type="ECO:0000313" key="4">
    <source>
        <dbReference type="EMBL" id="MFC4905041.1"/>
    </source>
</evidence>
<name>A0ABV9TLS9_9MICC</name>
<organism evidence="4 5">
    <name type="scientific">Kocuria oceani</name>
    <dbReference type="NCBI Taxonomy" id="988827"/>
    <lineage>
        <taxon>Bacteria</taxon>
        <taxon>Bacillati</taxon>
        <taxon>Actinomycetota</taxon>
        <taxon>Actinomycetes</taxon>
        <taxon>Micrococcales</taxon>
        <taxon>Micrococcaceae</taxon>
        <taxon>Kocuria</taxon>
    </lineage>
</organism>
<accession>A0ABV9TLS9</accession>
<dbReference type="Gene3D" id="3.30.9.10">
    <property type="entry name" value="D-Amino Acid Oxidase, subunit A, domain 2"/>
    <property type="match status" value="1"/>
</dbReference>
<dbReference type="InterPro" id="IPR002938">
    <property type="entry name" value="FAD-bd"/>
</dbReference>
<keyword evidence="4" id="KW-0560">Oxidoreductase</keyword>
<feature type="domain" description="FAD-binding" evidence="3">
    <location>
        <begin position="3"/>
        <end position="336"/>
    </location>
</feature>
<dbReference type="SUPFAM" id="SSF51905">
    <property type="entry name" value="FAD/NAD(P)-binding domain"/>
    <property type="match status" value="1"/>
</dbReference>
<dbReference type="PANTHER" id="PTHR46865">
    <property type="entry name" value="OXIDOREDUCTASE-RELATED"/>
    <property type="match status" value="1"/>
</dbReference>
<feature type="signal peptide" evidence="2">
    <location>
        <begin position="1"/>
        <end position="17"/>
    </location>
</feature>
<dbReference type="PRINTS" id="PR00420">
    <property type="entry name" value="RNGMNOXGNASE"/>
</dbReference>
<proteinExistence type="predicted"/>
<keyword evidence="4" id="KW-0503">Monooxygenase</keyword>
<dbReference type="PANTHER" id="PTHR46865:SF8">
    <property type="entry name" value="POSSIBLE OXIDOREDUCTASE"/>
    <property type="match status" value="1"/>
</dbReference>
<dbReference type="GO" id="GO:0004497">
    <property type="term" value="F:monooxygenase activity"/>
    <property type="evidence" value="ECO:0007669"/>
    <property type="project" value="UniProtKB-KW"/>
</dbReference>
<dbReference type="Proteomes" id="UP001595797">
    <property type="component" value="Unassembled WGS sequence"/>
</dbReference>
<dbReference type="EMBL" id="JBHSIW010000024">
    <property type="protein sequence ID" value="MFC4905041.1"/>
    <property type="molecule type" value="Genomic_DNA"/>
</dbReference>
<feature type="compositionally biased region" description="Polar residues" evidence="1">
    <location>
        <begin position="429"/>
        <end position="439"/>
    </location>
</feature>
<evidence type="ECO:0000256" key="2">
    <source>
        <dbReference type="SAM" id="SignalP"/>
    </source>
</evidence>
<feature type="region of interest" description="Disordered" evidence="1">
    <location>
        <begin position="386"/>
        <end position="476"/>
    </location>
</feature>
<dbReference type="Pfam" id="PF01494">
    <property type="entry name" value="FAD_binding_3"/>
    <property type="match status" value="1"/>
</dbReference>
<evidence type="ECO:0000259" key="3">
    <source>
        <dbReference type="Pfam" id="PF01494"/>
    </source>
</evidence>
<evidence type="ECO:0000313" key="5">
    <source>
        <dbReference type="Proteomes" id="UP001595797"/>
    </source>
</evidence>